<organism evidence="1">
    <name type="scientific">Cucumis melo</name>
    <name type="common">Muskmelon</name>
    <dbReference type="NCBI Taxonomy" id="3656"/>
    <lineage>
        <taxon>Eukaryota</taxon>
        <taxon>Viridiplantae</taxon>
        <taxon>Streptophyta</taxon>
        <taxon>Embryophyta</taxon>
        <taxon>Tracheophyta</taxon>
        <taxon>Spermatophyta</taxon>
        <taxon>Magnoliopsida</taxon>
        <taxon>eudicotyledons</taxon>
        <taxon>Gunneridae</taxon>
        <taxon>Pentapetalae</taxon>
        <taxon>rosids</taxon>
        <taxon>fabids</taxon>
        <taxon>Cucurbitales</taxon>
        <taxon>Cucurbitaceae</taxon>
        <taxon>Benincaseae</taxon>
        <taxon>Cucumis</taxon>
    </lineage>
</organism>
<evidence type="ECO:0000313" key="1">
    <source>
        <dbReference type="EnsemblPlants" id="MELO3C032103.2.1"/>
    </source>
</evidence>
<dbReference type="AlphaFoldDB" id="A0A9I9ED06"/>
<accession>A0A9I9ED06</accession>
<proteinExistence type="predicted"/>
<sequence>MLPPSHLLAPFNLSNVDSTPHHQVEPNVCGKTERLWLKVEPQCRIPLVLRFVVGEARYTPLKLLWICFVILAFDEYVTTTM</sequence>
<name>A0A9I9ED06_CUCME</name>
<reference evidence="1" key="1">
    <citation type="submission" date="2023-03" db="UniProtKB">
        <authorList>
            <consortium name="EnsemblPlants"/>
        </authorList>
    </citation>
    <scope>IDENTIFICATION</scope>
</reference>
<dbReference type="Gramene" id="MELO3C032103.2.1">
    <property type="protein sequence ID" value="MELO3C032103.2.1"/>
    <property type="gene ID" value="MELO3C032103.2"/>
</dbReference>
<protein>
    <submittedName>
        <fullName evidence="1">Uncharacterized protein</fullName>
    </submittedName>
</protein>
<dbReference type="EnsemblPlants" id="MELO3C032103.2.1">
    <property type="protein sequence ID" value="MELO3C032103.2.1"/>
    <property type="gene ID" value="MELO3C032103.2"/>
</dbReference>